<dbReference type="SUPFAM" id="SSF54001">
    <property type="entry name" value="Cysteine proteinases"/>
    <property type="match status" value="1"/>
</dbReference>
<keyword evidence="1" id="KW-0472">Membrane</keyword>
<dbReference type="Gene3D" id="3.10.620.30">
    <property type="match status" value="1"/>
</dbReference>
<feature type="transmembrane region" description="Helical" evidence="1">
    <location>
        <begin position="161"/>
        <end position="180"/>
    </location>
</feature>
<organism evidence="3 4">
    <name type="scientific">Paenibacillus hexagrammi</name>
    <dbReference type="NCBI Taxonomy" id="2908839"/>
    <lineage>
        <taxon>Bacteria</taxon>
        <taxon>Bacillati</taxon>
        <taxon>Bacillota</taxon>
        <taxon>Bacilli</taxon>
        <taxon>Bacillales</taxon>
        <taxon>Paenibacillaceae</taxon>
        <taxon>Paenibacillus</taxon>
    </lineage>
</organism>
<keyword evidence="1" id="KW-1133">Transmembrane helix</keyword>
<feature type="transmembrane region" description="Helical" evidence="1">
    <location>
        <begin position="99"/>
        <end position="117"/>
    </location>
</feature>
<keyword evidence="1" id="KW-0812">Transmembrane</keyword>
<accession>A0ABY3ST89</accession>
<dbReference type="InterPro" id="IPR002931">
    <property type="entry name" value="Transglutaminase-like"/>
</dbReference>
<dbReference type="SMART" id="SM00460">
    <property type="entry name" value="TGc"/>
    <property type="match status" value="1"/>
</dbReference>
<feature type="transmembrane region" description="Helical" evidence="1">
    <location>
        <begin position="18"/>
        <end position="37"/>
    </location>
</feature>
<proteinExistence type="predicted"/>
<evidence type="ECO:0000256" key="1">
    <source>
        <dbReference type="SAM" id="Phobius"/>
    </source>
</evidence>
<sequence>MIIFGLCIAMDALKVPYAWGWAAKSLLLLLFIGFMFYRSEFMTGTWVADLLQTAVQDVTHLLQGRLEAISAQSRTLLFVIGWTLMISVTQALMLQRQHSLWFIGATLLYLIGLQLALSADTTLGIIRTLVYGLLLLAMLNLSRIEASYGLRMSRSAGALTWMFASAVIIGLLAVGGLYAASAVESKAMMKPLDIGHLSDSLLSLYDDNEAFQGAAAKSGYGQDDSVLGGPLQADNTVVFTAKSSEKTYWRGESKSLYDGKGWTQAEPEWEPYSSGAVNAGVAVHTSGTTVTQEVLLDSNSYGRQLFVGGGLEHIQLLVSDRDKPISDEQVLISTTSGKIKLPEMSAPLSYYKVTVSPPNAEPSVLQADTGSYPEDITNTYLQLPAQLPRTVRKLAEDITEGSATPYAKAAAIEQYLRNHYTYSLDKPTRPAKTEDFVSHFLFVDQIGYCDHFSTAMTVMLRAVGVPARWVKGYAPGTEISAAKDGMHEFTVTNKDAHSWVEVYFPQTGWVPFEPTPGFYGSEESSSRMALAKPDAVSQQGVSSEQKRGSTFKESLQSQLYDVKQLLVSNWRQWSIGAAGILLLFAIALMVKWASVSNRFGKLAKQTGVRVSPAQPLIRLMDRLWQQLFRKHGRITSEQTLREYVSALTLDNDNQKDALLQFALVYETMRYAPSQPVNYSKAEIMRLWKAIQSREQRTKSS</sequence>
<dbReference type="Pfam" id="PF01841">
    <property type="entry name" value="Transglut_core"/>
    <property type="match status" value="1"/>
</dbReference>
<dbReference type="InterPro" id="IPR038765">
    <property type="entry name" value="Papain-like_cys_pep_sf"/>
</dbReference>
<reference evidence="3 4" key="1">
    <citation type="journal article" date="2024" name="Int. J. Syst. Evol. Microbiol.">
        <title>Paenibacillus hexagrammi sp. nov., a novel bacterium isolated from the gut content of Hexagrammos agrammus.</title>
        <authorList>
            <person name="Jung H.K."/>
            <person name="Kim D.G."/>
            <person name="Zin H."/>
            <person name="Park J."/>
            <person name="Jung H."/>
            <person name="Kim Y.O."/>
            <person name="Kong H.J."/>
            <person name="Kim J.W."/>
            <person name="Kim Y.S."/>
        </authorList>
    </citation>
    <scope>NUCLEOTIDE SEQUENCE [LARGE SCALE GENOMIC DNA]</scope>
    <source>
        <strain evidence="3 4">YPD9-1</strain>
    </source>
</reference>
<dbReference type="PANTHER" id="PTHR42736">
    <property type="entry name" value="PROTEIN-GLUTAMINE GAMMA-GLUTAMYLTRANSFERASE"/>
    <property type="match status" value="1"/>
</dbReference>
<feature type="transmembrane region" description="Helical" evidence="1">
    <location>
        <begin position="573"/>
        <end position="593"/>
    </location>
</feature>
<dbReference type="InterPro" id="IPR052901">
    <property type="entry name" value="Bact_TGase-like"/>
</dbReference>
<evidence type="ECO:0000313" key="4">
    <source>
        <dbReference type="Proteomes" id="UP001649230"/>
    </source>
</evidence>
<evidence type="ECO:0000313" key="3">
    <source>
        <dbReference type="EMBL" id="UJF36474.1"/>
    </source>
</evidence>
<feature type="transmembrane region" description="Helical" evidence="1">
    <location>
        <begin position="124"/>
        <end position="141"/>
    </location>
</feature>
<evidence type="ECO:0000259" key="2">
    <source>
        <dbReference type="SMART" id="SM00460"/>
    </source>
</evidence>
<dbReference type="PANTHER" id="PTHR42736:SF1">
    <property type="entry name" value="PROTEIN-GLUTAMINE GAMMA-GLUTAMYLTRANSFERASE"/>
    <property type="match status" value="1"/>
</dbReference>
<name>A0ABY3ST89_9BACL</name>
<dbReference type="Proteomes" id="UP001649230">
    <property type="component" value="Chromosome"/>
</dbReference>
<protein>
    <submittedName>
        <fullName evidence="3">DUF3488 and transglutaminase-like domain-containing protein</fullName>
    </submittedName>
</protein>
<feature type="domain" description="Transglutaminase-like" evidence="2">
    <location>
        <begin position="441"/>
        <end position="516"/>
    </location>
</feature>
<gene>
    <name evidence="3" type="ORF">L0M14_24710</name>
</gene>
<dbReference type="EMBL" id="CP090978">
    <property type="protein sequence ID" value="UJF36474.1"/>
    <property type="molecule type" value="Genomic_DNA"/>
</dbReference>
<keyword evidence="4" id="KW-1185">Reference proteome</keyword>